<evidence type="ECO:0000313" key="5">
    <source>
        <dbReference type="EMBL" id="GES07329.1"/>
    </source>
</evidence>
<comment type="caution">
    <text evidence="5">The sequence shown here is derived from an EMBL/GenBank/DDBJ whole genome shotgun (WGS) entry which is preliminary data.</text>
</comment>
<evidence type="ECO:0000256" key="1">
    <source>
        <dbReference type="ARBA" id="ARBA00023015"/>
    </source>
</evidence>
<dbReference type="Gene3D" id="1.10.10.10">
    <property type="entry name" value="Winged helix-like DNA-binding domain superfamily/Winged helix DNA-binding domain"/>
    <property type="match status" value="1"/>
</dbReference>
<evidence type="ECO:0000256" key="3">
    <source>
        <dbReference type="ARBA" id="ARBA00023163"/>
    </source>
</evidence>
<dbReference type="InterPro" id="IPR036388">
    <property type="entry name" value="WH-like_DNA-bd_sf"/>
</dbReference>
<dbReference type="RefSeq" id="WP_155353048.1">
    <property type="nucleotide sequence ID" value="NZ_BAAAHL010000012.1"/>
</dbReference>
<reference evidence="5 6" key="1">
    <citation type="submission" date="2019-10" db="EMBL/GenBank/DDBJ databases">
        <title>Whole genome shotgun sequence of Acrocarpospora macrocephala NBRC 16266.</title>
        <authorList>
            <person name="Ichikawa N."/>
            <person name="Kimura A."/>
            <person name="Kitahashi Y."/>
            <person name="Komaki H."/>
            <person name="Oguchi A."/>
        </authorList>
    </citation>
    <scope>NUCLEOTIDE SEQUENCE [LARGE SCALE GENOMIC DNA]</scope>
    <source>
        <strain evidence="5 6">NBRC 16266</strain>
    </source>
</reference>
<dbReference type="PANTHER" id="PTHR33204:SF39">
    <property type="entry name" value="TRANSCRIPTIONAL REGULATORY PROTEIN"/>
    <property type="match status" value="1"/>
</dbReference>
<evidence type="ECO:0000256" key="2">
    <source>
        <dbReference type="ARBA" id="ARBA00023125"/>
    </source>
</evidence>
<keyword evidence="2" id="KW-0238">DNA-binding</keyword>
<keyword evidence="3" id="KW-0804">Transcription</keyword>
<dbReference type="PANTHER" id="PTHR33204">
    <property type="entry name" value="TRANSCRIPTIONAL REGULATOR, MARR FAMILY"/>
    <property type="match status" value="1"/>
</dbReference>
<proteinExistence type="predicted"/>
<dbReference type="Pfam" id="PF01638">
    <property type="entry name" value="HxlR"/>
    <property type="match status" value="1"/>
</dbReference>
<dbReference type="GO" id="GO:0003677">
    <property type="term" value="F:DNA binding"/>
    <property type="evidence" value="ECO:0007669"/>
    <property type="project" value="UniProtKB-KW"/>
</dbReference>
<feature type="domain" description="HTH hxlR-type" evidence="4">
    <location>
        <begin position="13"/>
        <end position="118"/>
    </location>
</feature>
<dbReference type="EMBL" id="BLAE01000006">
    <property type="protein sequence ID" value="GES07329.1"/>
    <property type="molecule type" value="Genomic_DNA"/>
</dbReference>
<dbReference type="OrthoDB" id="370168at2"/>
<name>A0A5M3WGB6_9ACTN</name>
<keyword evidence="6" id="KW-1185">Reference proteome</keyword>
<dbReference type="Proteomes" id="UP000331127">
    <property type="component" value="Unassembled WGS sequence"/>
</dbReference>
<dbReference type="InterPro" id="IPR002577">
    <property type="entry name" value="HTH_HxlR"/>
</dbReference>
<keyword evidence="1" id="KW-0805">Transcription regulation</keyword>
<gene>
    <name evidence="5" type="ORF">Amac_009240</name>
</gene>
<evidence type="ECO:0000259" key="4">
    <source>
        <dbReference type="PROSITE" id="PS51118"/>
    </source>
</evidence>
<dbReference type="InterPro" id="IPR036390">
    <property type="entry name" value="WH_DNA-bd_sf"/>
</dbReference>
<dbReference type="SUPFAM" id="SSF46785">
    <property type="entry name" value="Winged helix' DNA-binding domain"/>
    <property type="match status" value="1"/>
</dbReference>
<evidence type="ECO:0000313" key="6">
    <source>
        <dbReference type="Proteomes" id="UP000331127"/>
    </source>
</evidence>
<organism evidence="5 6">
    <name type="scientific">Acrocarpospora macrocephala</name>
    <dbReference type="NCBI Taxonomy" id="150177"/>
    <lineage>
        <taxon>Bacteria</taxon>
        <taxon>Bacillati</taxon>
        <taxon>Actinomycetota</taxon>
        <taxon>Actinomycetes</taxon>
        <taxon>Streptosporangiales</taxon>
        <taxon>Streptosporangiaceae</taxon>
        <taxon>Acrocarpospora</taxon>
    </lineage>
</organism>
<accession>A0A5M3WGB6</accession>
<protein>
    <submittedName>
        <fullName evidence="5">Transcriptional regulator</fullName>
    </submittedName>
</protein>
<sequence length="129" mass="14424">MTIPDLANTASACDDDQLKSVLRGLLTTIGDKWTLVVIASLTQGEQRFTTLLRTIDGISHRMLTKTLRDLERDGLVTRQAHAEVPPRVEYSLTPLGHTLLDPIESLTHWVEAHGHTILANRTQPHRTSR</sequence>
<dbReference type="PROSITE" id="PS51118">
    <property type="entry name" value="HTH_HXLR"/>
    <property type="match status" value="1"/>
</dbReference>
<dbReference type="AlphaFoldDB" id="A0A5M3WGB6"/>